<dbReference type="SUPFAM" id="SSF81524">
    <property type="entry name" value="14 kDa protein of cytochrome bc1 complex (Ubiquinol-cytochrome c reductase)"/>
    <property type="match status" value="1"/>
</dbReference>
<dbReference type="Pfam" id="PF02271">
    <property type="entry name" value="UCR_14kD"/>
    <property type="match status" value="1"/>
</dbReference>
<keyword evidence="4" id="KW-0679">Respiratory chain</keyword>
<organism evidence="10">
    <name type="scientific">Polytomella parva</name>
    <dbReference type="NCBI Taxonomy" id="51329"/>
    <lineage>
        <taxon>Eukaryota</taxon>
        <taxon>Viridiplantae</taxon>
        <taxon>Chlorophyta</taxon>
        <taxon>core chlorophytes</taxon>
        <taxon>Chlorophyceae</taxon>
        <taxon>CS clade</taxon>
        <taxon>Chlamydomonadales</taxon>
        <taxon>Chlamydomonadaceae</taxon>
        <taxon>Polytomella</taxon>
    </lineage>
</organism>
<dbReference type="InterPro" id="IPR003197">
    <property type="entry name" value="QCR7"/>
</dbReference>
<keyword evidence="5" id="KW-0999">Mitochondrion inner membrane</keyword>
<evidence type="ECO:0000256" key="2">
    <source>
        <dbReference type="ARBA" id="ARBA00008554"/>
    </source>
</evidence>
<dbReference type="GO" id="GO:0005743">
    <property type="term" value="C:mitochondrial inner membrane"/>
    <property type="evidence" value="ECO:0007669"/>
    <property type="project" value="UniProtKB-SubCell"/>
</dbReference>
<dbReference type="GO" id="GO:0006122">
    <property type="term" value="P:mitochondrial electron transport, ubiquinol to cytochrome c"/>
    <property type="evidence" value="ECO:0007669"/>
    <property type="project" value="InterPro"/>
</dbReference>
<name>A0A6U0U149_9CHLO</name>
<evidence type="ECO:0000256" key="5">
    <source>
        <dbReference type="ARBA" id="ARBA00022792"/>
    </source>
</evidence>
<reference evidence="10" key="1">
    <citation type="submission" date="2021-01" db="EMBL/GenBank/DDBJ databases">
        <authorList>
            <person name="Corre E."/>
            <person name="Pelletier E."/>
            <person name="Niang G."/>
            <person name="Scheremetjew M."/>
            <person name="Finn R."/>
            <person name="Kale V."/>
            <person name="Holt S."/>
            <person name="Cochrane G."/>
            <person name="Meng A."/>
            <person name="Brown T."/>
            <person name="Cohen L."/>
        </authorList>
    </citation>
    <scope>NUCLEOTIDE SEQUENCE</scope>
    <source>
        <strain evidence="10">SAG 63-3</strain>
    </source>
</reference>
<dbReference type="GO" id="GO:0045275">
    <property type="term" value="C:respiratory chain complex III"/>
    <property type="evidence" value="ECO:0007669"/>
    <property type="project" value="InterPro"/>
</dbReference>
<protein>
    <recommendedName>
        <fullName evidence="11">Cytochrome b-c1 complex subunit 7</fullName>
    </recommendedName>
</protein>
<evidence type="ECO:0008006" key="11">
    <source>
        <dbReference type="Google" id="ProtNLM"/>
    </source>
</evidence>
<dbReference type="Gene3D" id="1.10.1090.10">
    <property type="entry name" value="Cytochrome b-c1 complex subunit 7"/>
    <property type="match status" value="1"/>
</dbReference>
<dbReference type="PANTHER" id="PTHR12022:SF0">
    <property type="entry name" value="CYTOCHROME B-C1 COMPLEX SUBUNIT 7"/>
    <property type="match status" value="1"/>
</dbReference>
<dbReference type="AlphaFoldDB" id="A0A6U0U149"/>
<sequence length="122" mass="14058">MAAIMKVFDLAFGPVIRALEVQEGKKLAQYGLRIDDLHDPLNDEDVAEALRRLPDDVLIARNCRLRRASDLSTKKVKIAPELEALQTPSERYLREILSEVRAERKERAELGASIYYTRTYYH</sequence>
<dbReference type="PANTHER" id="PTHR12022">
    <property type="entry name" value="UBIQUINOL-CYTOCHROME C REDUCTASE COMPLEX 14 KD PROTEIN"/>
    <property type="match status" value="1"/>
</dbReference>
<evidence type="ECO:0000256" key="4">
    <source>
        <dbReference type="ARBA" id="ARBA00022660"/>
    </source>
</evidence>
<evidence type="ECO:0000256" key="8">
    <source>
        <dbReference type="ARBA" id="ARBA00023136"/>
    </source>
</evidence>
<comment type="subcellular location">
    <subcellularLocation>
        <location evidence="1">Mitochondrion inner membrane</location>
        <topology evidence="1">Peripheral membrane protein</topology>
        <orientation evidence="1">Matrix side</orientation>
    </subcellularLocation>
</comment>
<keyword evidence="3" id="KW-0813">Transport</keyword>
<evidence type="ECO:0000256" key="3">
    <source>
        <dbReference type="ARBA" id="ARBA00022448"/>
    </source>
</evidence>
<comment type="similarity">
    <text evidence="2">Belongs to the UQCRB/QCR7 family.</text>
</comment>
<keyword evidence="6" id="KW-0249">Electron transport</keyword>
<keyword evidence="7" id="KW-0496">Mitochondrion</keyword>
<dbReference type="InterPro" id="IPR036544">
    <property type="entry name" value="QCR7_sf"/>
</dbReference>
<accession>A0A6U0U149</accession>
<keyword evidence="8" id="KW-0472">Membrane</keyword>
<gene>
    <name evidence="9" type="ORF">PPAR00522_LOCUS2184</name>
    <name evidence="10" type="ORF">PPAR00522_LOCUS2185</name>
</gene>
<evidence type="ECO:0000256" key="6">
    <source>
        <dbReference type="ARBA" id="ARBA00022982"/>
    </source>
</evidence>
<evidence type="ECO:0000313" key="9">
    <source>
        <dbReference type="EMBL" id="CAD8765795.1"/>
    </source>
</evidence>
<proteinExistence type="inferred from homology"/>
<dbReference type="EMBL" id="HBFM01003774">
    <property type="protein sequence ID" value="CAD8765795.1"/>
    <property type="molecule type" value="Transcribed_RNA"/>
</dbReference>
<evidence type="ECO:0000256" key="7">
    <source>
        <dbReference type="ARBA" id="ARBA00023128"/>
    </source>
</evidence>
<dbReference type="EMBL" id="HBFM01003775">
    <property type="protein sequence ID" value="CAD8765796.1"/>
    <property type="molecule type" value="Transcribed_RNA"/>
</dbReference>
<evidence type="ECO:0000256" key="1">
    <source>
        <dbReference type="ARBA" id="ARBA00004443"/>
    </source>
</evidence>
<evidence type="ECO:0000313" key="10">
    <source>
        <dbReference type="EMBL" id="CAD8765796.1"/>
    </source>
</evidence>